<comment type="caution">
    <text evidence="2">The sequence shown here is derived from an EMBL/GenBank/DDBJ whole genome shotgun (WGS) entry which is preliminary data.</text>
</comment>
<dbReference type="Pfam" id="PF01636">
    <property type="entry name" value="APH"/>
    <property type="match status" value="1"/>
</dbReference>
<evidence type="ECO:0000313" key="2">
    <source>
        <dbReference type="EMBL" id="NJP98309.1"/>
    </source>
</evidence>
<reference evidence="2 3" key="1">
    <citation type="submission" date="2020-03" db="EMBL/GenBank/DDBJ databases">
        <title>WGS of actinomycetes isolated from Thailand.</title>
        <authorList>
            <person name="Thawai C."/>
        </authorList>
    </citation>
    <scope>NUCLEOTIDE SEQUENCE [LARGE SCALE GENOMIC DNA]</scope>
    <source>
        <strain evidence="2 3">FMUSA5-5</strain>
    </source>
</reference>
<dbReference type="RefSeq" id="WP_168021645.1">
    <property type="nucleotide sequence ID" value="NZ_JAATEP010000087.1"/>
</dbReference>
<accession>A0ABX1BNY0</accession>
<feature type="domain" description="Aminoglycoside phosphotransferase" evidence="1">
    <location>
        <begin position="80"/>
        <end position="254"/>
    </location>
</feature>
<dbReference type="InterPro" id="IPR002575">
    <property type="entry name" value="Aminoglycoside_PTrfase"/>
</dbReference>
<dbReference type="InterPro" id="IPR011009">
    <property type="entry name" value="Kinase-like_dom_sf"/>
</dbReference>
<evidence type="ECO:0000313" key="3">
    <source>
        <dbReference type="Proteomes" id="UP000696294"/>
    </source>
</evidence>
<dbReference type="SUPFAM" id="SSF56112">
    <property type="entry name" value="Protein kinase-like (PK-like)"/>
    <property type="match status" value="1"/>
</dbReference>
<organism evidence="2 3">
    <name type="scientific">Nonomuraea composti</name>
    <dbReference type="NCBI Taxonomy" id="2720023"/>
    <lineage>
        <taxon>Bacteria</taxon>
        <taxon>Bacillati</taxon>
        <taxon>Actinomycetota</taxon>
        <taxon>Actinomycetes</taxon>
        <taxon>Streptosporangiales</taxon>
        <taxon>Streptosporangiaceae</taxon>
        <taxon>Nonomuraea</taxon>
    </lineage>
</organism>
<name>A0ABX1BNY0_9ACTN</name>
<sequence>MTGRRFAGRAELAALAHEVFEGRRLDRVERLAGGSKKGVYRLFFQDAGPTAVLYAWSEDEDYWDQARVESREPFAHGSGLHLFKAAHERLSSVGVRVPDLYFADDSGALYPADVAVIEDVRGGTLEARLGREDSKPVEGLARSLRAMARCRSARLGKVALVESGQGIDRPASEIVLERALRDLAEAASRVGRIGEVAAELEGRLRELAAGIEPRTDHGLIHGELGPDHVLVDDDDRPVLIDIEGAMFFDVEWEHVFLRIRFGDHYARLSEDGLDERRVRLYRLAQHLSLVAGPLLLLDGDFPDRAFMRGIAEHHTEETLKWAVAP</sequence>
<protein>
    <submittedName>
        <fullName evidence="2">Phosphotransferase</fullName>
    </submittedName>
</protein>
<evidence type="ECO:0000259" key="1">
    <source>
        <dbReference type="Pfam" id="PF01636"/>
    </source>
</evidence>
<dbReference type="EMBL" id="JAATEP010000087">
    <property type="protein sequence ID" value="NJP98309.1"/>
    <property type="molecule type" value="Genomic_DNA"/>
</dbReference>
<proteinExistence type="predicted"/>
<dbReference type="Proteomes" id="UP000696294">
    <property type="component" value="Unassembled WGS sequence"/>
</dbReference>
<dbReference type="Gene3D" id="3.90.1200.10">
    <property type="match status" value="1"/>
</dbReference>
<gene>
    <name evidence="2" type="ORF">HCN51_54330</name>
</gene>
<keyword evidence="3" id="KW-1185">Reference proteome</keyword>